<dbReference type="Pfam" id="PF01757">
    <property type="entry name" value="Acyl_transf_3"/>
    <property type="match status" value="1"/>
</dbReference>
<evidence type="ECO:0000259" key="2">
    <source>
        <dbReference type="Pfam" id="PF01757"/>
    </source>
</evidence>
<keyword evidence="3" id="KW-0808">Transferase</keyword>
<comment type="caution">
    <text evidence="3">The sequence shown here is derived from an EMBL/GenBank/DDBJ whole genome shotgun (WGS) entry which is preliminary data.</text>
</comment>
<dbReference type="Proteomes" id="UP001139319">
    <property type="component" value="Unassembled WGS sequence"/>
</dbReference>
<dbReference type="EMBL" id="JAMFTH010000001">
    <property type="protein sequence ID" value="MCP8899373.1"/>
    <property type="molecule type" value="Genomic_DNA"/>
</dbReference>
<name>A0A9X2HVV6_9GAMM</name>
<feature type="transmembrane region" description="Helical" evidence="1">
    <location>
        <begin position="193"/>
        <end position="209"/>
    </location>
</feature>
<feature type="domain" description="Acyltransferase 3" evidence="2">
    <location>
        <begin position="1"/>
        <end position="311"/>
    </location>
</feature>
<reference evidence="3" key="2">
    <citation type="submission" date="2023-01" db="EMBL/GenBank/DDBJ databases">
        <title>Gilvimarinus xylanilyticus HB14 isolated from Caulerpa lentillifera aquaculture base in Hainan, China.</title>
        <authorList>
            <person name="Zhang Y.-J."/>
        </authorList>
    </citation>
    <scope>NUCLEOTIDE SEQUENCE</scope>
    <source>
        <strain evidence="3">HB14</strain>
    </source>
</reference>
<reference evidence="3" key="1">
    <citation type="submission" date="2022-05" db="EMBL/GenBank/DDBJ databases">
        <authorList>
            <person name="Sun H.-N."/>
        </authorList>
    </citation>
    <scope>NUCLEOTIDE SEQUENCE</scope>
    <source>
        <strain evidence="3">HB14</strain>
    </source>
</reference>
<feature type="transmembrane region" description="Helical" evidence="1">
    <location>
        <begin position="70"/>
        <end position="88"/>
    </location>
</feature>
<dbReference type="InterPro" id="IPR050879">
    <property type="entry name" value="Acyltransferase_3"/>
</dbReference>
<dbReference type="GO" id="GO:0016747">
    <property type="term" value="F:acyltransferase activity, transferring groups other than amino-acyl groups"/>
    <property type="evidence" value="ECO:0007669"/>
    <property type="project" value="InterPro"/>
</dbReference>
<gene>
    <name evidence="3" type="ORF">M6D89_08705</name>
</gene>
<keyword evidence="1" id="KW-0812">Transmembrane</keyword>
<keyword evidence="1" id="KW-0472">Membrane</keyword>
<evidence type="ECO:0000313" key="4">
    <source>
        <dbReference type="Proteomes" id="UP001139319"/>
    </source>
</evidence>
<proteinExistence type="predicted"/>
<feature type="transmembrane region" description="Helical" evidence="1">
    <location>
        <begin position="161"/>
        <end position="181"/>
    </location>
</feature>
<feature type="transmembrane region" description="Helical" evidence="1">
    <location>
        <begin position="137"/>
        <end position="155"/>
    </location>
</feature>
<accession>A0A9X2HVV6</accession>
<feature type="transmembrane region" description="Helical" evidence="1">
    <location>
        <begin position="108"/>
        <end position="130"/>
    </location>
</feature>
<feature type="transmembrane region" description="Helical" evidence="1">
    <location>
        <begin position="229"/>
        <end position="248"/>
    </location>
</feature>
<dbReference type="AlphaFoldDB" id="A0A9X2HVV6"/>
<keyword evidence="3" id="KW-0012">Acyltransferase</keyword>
<keyword evidence="1" id="KW-1133">Transmembrane helix</keyword>
<protein>
    <submittedName>
        <fullName evidence="3">Acyltransferase</fullName>
    </submittedName>
</protein>
<dbReference type="PANTHER" id="PTHR23028">
    <property type="entry name" value="ACETYLTRANSFERASE"/>
    <property type="match status" value="1"/>
</dbReference>
<dbReference type="InterPro" id="IPR002656">
    <property type="entry name" value="Acyl_transf_3_dom"/>
</dbReference>
<feature type="transmembrane region" description="Helical" evidence="1">
    <location>
        <begin position="300"/>
        <end position="321"/>
    </location>
</feature>
<evidence type="ECO:0000256" key="1">
    <source>
        <dbReference type="SAM" id="Phobius"/>
    </source>
</evidence>
<organism evidence="3 4">
    <name type="scientific">Gilvimarinus xylanilyticus</name>
    <dbReference type="NCBI Taxonomy" id="2944139"/>
    <lineage>
        <taxon>Bacteria</taxon>
        <taxon>Pseudomonadati</taxon>
        <taxon>Pseudomonadota</taxon>
        <taxon>Gammaproteobacteria</taxon>
        <taxon>Cellvibrionales</taxon>
        <taxon>Cellvibrionaceae</taxon>
        <taxon>Gilvimarinus</taxon>
    </lineage>
</organism>
<keyword evidence="4" id="KW-1185">Reference proteome</keyword>
<feature type="transmembrane region" description="Helical" evidence="1">
    <location>
        <begin position="260"/>
        <end position="280"/>
    </location>
</feature>
<evidence type="ECO:0000313" key="3">
    <source>
        <dbReference type="EMBL" id="MCP8899373.1"/>
    </source>
</evidence>
<feature type="transmembrane region" description="Helical" evidence="1">
    <location>
        <begin position="23"/>
        <end position="49"/>
    </location>
</feature>
<sequence length="335" mass="38782">MVFAWHFLHSSSGDPVPFEGVPAFFPFALLDEGHTGVALFMGLSGYLFAKLLEGRRLHYGWFLWNRAIRLLPLLVFVIAVVAFTKWWAGESLIHLWRAVYKGVIYPTLPNGGWSITVEFHFYLLLPVFLALATRRGWYLLLVVAGAIVVRAYLWFERGEVQSLAYWTLVGRVDQFLLGMVAYRYRHWFVGRHARVTCILLLFAAFYAWFDWRGGFYLQPSYPSPNAVWVYLPALEGVAWAVLIAWYDGSFRPRPAGVSGVVAKIGAYSYSIYLFHFFIVFRAADWVDGHIMSIGNFYVAVLWSLLAFVLMWPVGYLSFRYIESPFLRWRRSYLLD</sequence>